<dbReference type="InterPro" id="IPR003439">
    <property type="entry name" value="ABC_transporter-like_ATP-bd"/>
</dbReference>
<evidence type="ECO:0000256" key="11">
    <source>
        <dbReference type="ARBA" id="ARBA00023180"/>
    </source>
</evidence>
<dbReference type="Ensembl" id="ENSCSET00000008671.1">
    <property type="protein sequence ID" value="ENSCSEP00000008583.1"/>
    <property type="gene ID" value="ENSCSEG00000005451.1"/>
</dbReference>
<feature type="transmembrane region" description="Helical" evidence="14">
    <location>
        <begin position="688"/>
        <end position="712"/>
    </location>
</feature>
<dbReference type="GO" id="GO:0140359">
    <property type="term" value="F:ABC-type transporter activity"/>
    <property type="evidence" value="ECO:0007669"/>
    <property type="project" value="InterPro"/>
</dbReference>
<feature type="domain" description="ABC transporter" evidence="15">
    <location>
        <begin position="1943"/>
        <end position="2175"/>
    </location>
</feature>
<feature type="transmembrane region" description="Helical" evidence="14">
    <location>
        <begin position="26"/>
        <end position="47"/>
    </location>
</feature>
<keyword evidence="6" id="KW-0067">ATP-binding</keyword>
<dbReference type="RefSeq" id="XP_008325035.1">
    <property type="nucleotide sequence ID" value="XM_008326813.2"/>
</dbReference>
<feature type="transmembrane region" description="Helical" evidence="14">
    <location>
        <begin position="648"/>
        <end position="668"/>
    </location>
</feature>
<feature type="domain" description="ABC transporter" evidence="15">
    <location>
        <begin position="907"/>
        <end position="1138"/>
    </location>
</feature>
<dbReference type="SUPFAM" id="SSF52540">
    <property type="entry name" value="P-loop containing nucleoside triphosphate hydrolases"/>
    <property type="match status" value="2"/>
</dbReference>
<evidence type="ECO:0000256" key="8">
    <source>
        <dbReference type="ARBA" id="ARBA00022989"/>
    </source>
</evidence>
<dbReference type="InterPro" id="IPR027417">
    <property type="entry name" value="P-loop_NTPase"/>
</dbReference>
<feature type="transmembrane region" description="Helical" evidence="14">
    <location>
        <begin position="1726"/>
        <end position="1752"/>
    </location>
</feature>
<keyword evidence="17" id="KW-1185">Reference proteome</keyword>
<evidence type="ECO:0000256" key="13">
    <source>
        <dbReference type="SAM" id="MobiDB-lite"/>
    </source>
</evidence>
<dbReference type="GeneID" id="103390790"/>
<proteinExistence type="predicted"/>
<dbReference type="FunFam" id="3.40.50.300:FF:000232">
    <property type="entry name" value="ATP-binding cassette, sub-family A (ABC1), member 1"/>
    <property type="match status" value="1"/>
</dbReference>
<keyword evidence="8 14" id="KW-1133">Transmembrane helix</keyword>
<dbReference type="Gene3D" id="3.40.50.300">
    <property type="entry name" value="P-loop containing nucleotide triphosphate hydrolases"/>
    <property type="match status" value="2"/>
</dbReference>
<dbReference type="CDD" id="cd03263">
    <property type="entry name" value="ABC_subfamily_A"/>
    <property type="match status" value="2"/>
</dbReference>
<evidence type="ECO:0000256" key="12">
    <source>
        <dbReference type="ARBA" id="ARBA00034036"/>
    </source>
</evidence>
<feature type="compositionally biased region" description="Low complexity" evidence="13">
    <location>
        <begin position="1145"/>
        <end position="1158"/>
    </location>
</feature>
<reference evidence="16" key="3">
    <citation type="submission" date="2025-09" db="UniProtKB">
        <authorList>
            <consortium name="Ensembl"/>
        </authorList>
    </citation>
    <scope>IDENTIFICATION</scope>
</reference>
<feature type="compositionally biased region" description="Acidic residues" evidence="13">
    <location>
        <begin position="1317"/>
        <end position="1329"/>
    </location>
</feature>
<dbReference type="Pfam" id="PF23321">
    <property type="entry name" value="R1_ABCA1"/>
    <property type="match status" value="1"/>
</dbReference>
<keyword evidence="7" id="KW-1278">Translocase</keyword>
<evidence type="ECO:0000256" key="1">
    <source>
        <dbReference type="ARBA" id="ARBA00004141"/>
    </source>
</evidence>
<evidence type="ECO:0000313" key="16">
    <source>
        <dbReference type="Ensembl" id="ENSCSEP00000008583.1"/>
    </source>
</evidence>
<evidence type="ECO:0000256" key="9">
    <source>
        <dbReference type="ARBA" id="ARBA00023136"/>
    </source>
</evidence>
<feature type="transmembrane region" description="Helical" evidence="14">
    <location>
        <begin position="751"/>
        <end position="771"/>
    </location>
</feature>
<accession>A0A3P8UZK0</accession>
<dbReference type="PROSITE" id="PS50893">
    <property type="entry name" value="ABC_TRANSPORTER_2"/>
    <property type="match status" value="2"/>
</dbReference>
<evidence type="ECO:0000313" key="17">
    <source>
        <dbReference type="Proteomes" id="UP000265120"/>
    </source>
</evidence>
<dbReference type="PROSITE" id="PS00211">
    <property type="entry name" value="ABC_TRANSPORTER_1"/>
    <property type="match status" value="1"/>
</dbReference>
<dbReference type="FunCoup" id="A0A3P8UZK0">
    <property type="interactions" value="477"/>
</dbReference>
<dbReference type="OrthoDB" id="8061355at2759"/>
<dbReference type="GeneTree" id="ENSGT00940000154658"/>
<evidence type="ECO:0000256" key="14">
    <source>
        <dbReference type="SAM" id="Phobius"/>
    </source>
</evidence>
<dbReference type="Pfam" id="PF00005">
    <property type="entry name" value="ABC_tran"/>
    <property type="match status" value="2"/>
</dbReference>
<feature type="transmembrane region" description="Helical" evidence="14">
    <location>
        <begin position="1882"/>
        <end position="1905"/>
    </location>
</feature>
<evidence type="ECO:0000256" key="4">
    <source>
        <dbReference type="ARBA" id="ARBA00022692"/>
    </source>
</evidence>
<keyword evidence="4 14" id="KW-0812">Transmembrane</keyword>
<dbReference type="GO" id="GO:0016887">
    <property type="term" value="F:ATP hydrolysis activity"/>
    <property type="evidence" value="ECO:0007669"/>
    <property type="project" value="InterPro"/>
</dbReference>
<dbReference type="PANTHER" id="PTHR19229">
    <property type="entry name" value="ATP-BINDING CASSETTE TRANSPORTER SUBFAMILY A ABCA"/>
    <property type="match status" value="1"/>
</dbReference>
<dbReference type="GO" id="GO:0016020">
    <property type="term" value="C:membrane"/>
    <property type="evidence" value="ECO:0007669"/>
    <property type="project" value="UniProtKB-SubCell"/>
</dbReference>
<sequence>MSVVFTQLLLLLWKNFTYRRRQTLQLLVEIVWPLFIFFILISVRLNYPPYEQHECHFPNKAMPSAGTLPWLQGILCNANNPCFRNPTPGESPGIVGNFNDSIISRLFSDAKKILLYSQNDQNLESFKELARALKALQDSRSGFKLKHVLKDDETLSSFLMKNASLPENIVQQINDGNINLEKVFLRGFGVHLRDMCPRNGGASMVEDYVTFSDPQVTAFVQEVICRSPTAWLNLAEEHFLSSLDFLKPIQRDVTSDPEAVRQVAIATNNLLDSLGFLAVELAGMKSWVALRNEIIFLTHNATSSPSAMYQAVSRIVCGHPEGGGLQIKSLNWYEDSNYKALFGNYNSSEDDAAAHYDNSSTPYCNSLVQNMDSNPMSRMIWQALKPLLMGKILYTPHTSATQKIIHEMNRTFQELGVFRDLGGMWEEMRPKVWDFMENSPQMDLVRTLLKNNITASFFHAQLSETDWTVADLSNFLSKKVANRRSPGSTLTWREVFNETDQAIMSISRFMECVNLDKLQPVSTEEVMVNESMILLEDRKFWAGIVFSDITTNTTELPANISYKIRMDIDNVERTNKIKDAYWDPGPRADPFEDMRYIWGGFVYLQDVIEHGIIRAVTGTKEKTGVYIQQMPYPCYVDDIFLRVMSRSMPLFMTLAWMYSVAIILKSVVYEKEARLKETMRIMGLDNGILWLSWFISSLIPLLISAGLLVLVLKKGNLLPYSDPGVIFLFLASYAVVTIMQCFLLSTAFARANLAAACGGIIYFTLYLPYVLCVAWEDYIGFGTKLFATLLSPVAFGFGCEYFALFEEQGVGIQWLNLLTSTEDGGFNLRTAIIMMYFDSFLYGLLTWYIEAVFPGQYGIPRIWYFPFTKTYWFGEKEGKSSSIPLNRTGNQRAVCIEEEPAHLELGVYIENLVKVYRHGKKLAVDGLTLGFYEGQITSFLGHNGAGKTTTMSILTGLFPPTSGTAYIMGRDIRTDLTAIRQSLGVCPQHNVLFSMLTVEEHIWFYARLKGLSEEQVKGEIEQILQDTGLPHKRTARTSTLSGGMQRKLSVALAFVGGSKVVILDEPTAGVDPYARRGIWDLLLKYRQGRTIILSTHHMDEADILGDRIAIISHGKLCCVGSSLYLKNHLGTGYYLTLVKKDPEPSLSSCRNSSSNVSFSKKDGECASVSSSDAGLGSENESEAATIDNGPAATFCNIPFVPPDVSLISSLILRHVPTARLVEDLGHEVTFVLPYHAAKDGAFVDLFKVLDVKLVDLGISSYGVSDTTLEEIFLKVAEDNGVDTEVPSDGTLPVRRRRRTHAFGGGEPQSCLRPLTEDDRDEGNDEDGDPESGASDWVTCTDGKGSAQVTGWSLKRHQFVALMWKRFLYARRSRKGFFAQIVLPAVFVCIALVFSLIVPPFGKYPSLELQPWMYEDQVSFISNDAPGDATMQSLQNALLDPPGFGARCMVGHPIQEATCTMGDDDWLVPDVPESVQQLFSSDNWTMDDPSPACVCSCHGKKKMLPDCPAGAGGLPPPEMKLSATDTLQNLTGRNISDYVVKTYAQIIGKSLKNKVWVNEFRYGGFSLGARSTQVLPPANEVDDAIERVRKIFELQKGAAADRFLESLSGFINGLDTKNNVKVWFNNKGWHSVTAFINVINNGILRANLPEGQDPEFYGIRAFNHPLNLTKEQLSQVALVTTSVDVLVSICVIFAMSFVPASFVVFLIQERVSKAKHMHFISGVQPLLYWVTNFIWDMCNYIVPATLVILIFICFQQKSYVSSSNLPTLALLLLLYGWSITPLMYPASFFFTVPSTAYVVLTSVNILIGINGSIATFVMELFGNNDIGGINDILKNVLLIFPHFCLGRGLIDMVKNQAMADALERFGENRFRSPLEWDMVGKNLFAMAVEGVFFFIITVLIQYRFFFKPRPVSLLNKLGPLGEEDEDVARERQKIVHGLGQGDILELRQLTKVFKRKQKPAVDRLCVGIPPGECFGLLGVNGAGKTTTFKMLTGDTLVTSGEAFLAGKSILREIDEVHQNMGYCPQFDAINELLTGREHLEFYAILRGVPENEVCQVAEWGIRKLGLIKYADKAAGSYSGGNMRKLSTAMSLIGGPPVVFLDEPTTGMDPKARRALWDCIHSVIKEGRSVILTSHSMEECEALCTRMAIMVNGRFRCLGSVQHLKNRFGDGYTIILRVAGPDPDLVPVMKFIESELRGSTLKERHRNMLQYQLPSSLTSLAHIFATLAENKEKLRIEDYSVTQTTLDQVFVNFAKDQSDDYHSKDNSVKRKEATVEIPLLSINSSAAKESGD</sequence>
<reference evidence="16 17" key="1">
    <citation type="journal article" date="2014" name="Nat. Genet.">
        <title>Whole-genome sequence of a flatfish provides insights into ZW sex chromosome evolution and adaptation to a benthic lifestyle.</title>
        <authorList>
            <person name="Chen S."/>
            <person name="Zhang G."/>
            <person name="Shao C."/>
            <person name="Huang Q."/>
            <person name="Liu G."/>
            <person name="Zhang P."/>
            <person name="Song W."/>
            <person name="An N."/>
            <person name="Chalopin D."/>
            <person name="Volff J.N."/>
            <person name="Hong Y."/>
            <person name="Li Q."/>
            <person name="Sha Z."/>
            <person name="Zhou H."/>
            <person name="Xie M."/>
            <person name="Yu Q."/>
            <person name="Liu Y."/>
            <person name="Xiang H."/>
            <person name="Wang N."/>
            <person name="Wu K."/>
            <person name="Yang C."/>
            <person name="Zhou Q."/>
            <person name="Liao X."/>
            <person name="Yang L."/>
            <person name="Hu Q."/>
            <person name="Zhang J."/>
            <person name="Meng L."/>
            <person name="Jin L."/>
            <person name="Tian Y."/>
            <person name="Lian J."/>
            <person name="Yang J."/>
            <person name="Miao G."/>
            <person name="Liu S."/>
            <person name="Liang Z."/>
            <person name="Yan F."/>
            <person name="Li Y."/>
            <person name="Sun B."/>
            <person name="Zhang H."/>
            <person name="Zhang J."/>
            <person name="Zhu Y."/>
            <person name="Du M."/>
            <person name="Zhao Y."/>
            <person name="Schartl M."/>
            <person name="Tang Q."/>
            <person name="Wang J."/>
        </authorList>
    </citation>
    <scope>NUCLEOTIDE SEQUENCE</scope>
</reference>
<dbReference type="Proteomes" id="UP000265120">
    <property type="component" value="Chromosome 15"/>
</dbReference>
<feature type="region of interest" description="Disordered" evidence="13">
    <location>
        <begin position="1144"/>
        <end position="1164"/>
    </location>
</feature>
<dbReference type="GO" id="GO:0005524">
    <property type="term" value="F:ATP binding"/>
    <property type="evidence" value="ECO:0007669"/>
    <property type="project" value="UniProtKB-KW"/>
</dbReference>
<dbReference type="SMART" id="SM00382">
    <property type="entry name" value="AAA"/>
    <property type="match status" value="2"/>
</dbReference>
<feature type="transmembrane region" description="Helical" evidence="14">
    <location>
        <begin position="724"/>
        <end position="744"/>
    </location>
</feature>
<keyword evidence="5" id="KW-0547">Nucleotide-binding</keyword>
<keyword evidence="3" id="KW-0597">Phosphoprotein</keyword>
<dbReference type="GO" id="GO:0005548">
    <property type="term" value="F:phospholipid transporter activity"/>
    <property type="evidence" value="ECO:0007669"/>
    <property type="project" value="UniProtKB-ARBA"/>
</dbReference>
<dbReference type="InterPro" id="IPR013525">
    <property type="entry name" value="ABC2_TM"/>
</dbReference>
<keyword evidence="11" id="KW-0325">Glycoprotein</keyword>
<feature type="transmembrane region" description="Helical" evidence="14">
    <location>
        <begin position="1764"/>
        <end position="1783"/>
    </location>
</feature>
<comment type="catalytic activity">
    <reaction evidence="12">
        <text>ATP + H2O + phospholipidSide 1 = ADP + phosphate + phospholipidSide 2.</text>
        <dbReference type="EC" id="7.6.2.1"/>
    </reaction>
</comment>
<evidence type="ECO:0000256" key="6">
    <source>
        <dbReference type="ARBA" id="ARBA00022840"/>
    </source>
</evidence>
<evidence type="ECO:0000256" key="5">
    <source>
        <dbReference type="ARBA" id="ARBA00022741"/>
    </source>
</evidence>
<evidence type="ECO:0000256" key="10">
    <source>
        <dbReference type="ARBA" id="ARBA00023157"/>
    </source>
</evidence>
<dbReference type="Pfam" id="PF12698">
    <property type="entry name" value="ABC2_membrane_3"/>
    <property type="match status" value="2"/>
</dbReference>
<evidence type="ECO:0000256" key="7">
    <source>
        <dbReference type="ARBA" id="ARBA00022967"/>
    </source>
</evidence>
<keyword evidence="10" id="KW-1015">Disulfide bond</keyword>
<comment type="subcellular location">
    <subcellularLocation>
        <location evidence="1">Membrane</location>
        <topology evidence="1">Multi-pass membrane protein</topology>
    </subcellularLocation>
</comment>
<feature type="transmembrane region" description="Helical" evidence="14">
    <location>
        <begin position="783"/>
        <end position="805"/>
    </location>
</feature>
<dbReference type="InterPro" id="IPR003593">
    <property type="entry name" value="AAA+_ATPase"/>
</dbReference>
<dbReference type="PANTHER" id="PTHR19229:SF248">
    <property type="entry name" value="ATP-BINDING CASSETTE, SUB-FAMILY A (ABC1), MEMBER 1B"/>
    <property type="match status" value="1"/>
</dbReference>
<name>A0A3P8UZK0_CYNSE</name>
<feature type="transmembrane region" description="Helical" evidence="14">
    <location>
        <begin position="1376"/>
        <end position="1397"/>
    </location>
</feature>
<dbReference type="FunFam" id="3.40.50.300:FF:000264">
    <property type="entry name" value="ATP-binding cassette, sub-family A (ABC1), member 1"/>
    <property type="match status" value="1"/>
</dbReference>
<evidence type="ECO:0000259" key="15">
    <source>
        <dbReference type="PROSITE" id="PS50893"/>
    </source>
</evidence>
<feature type="transmembrane region" description="Helical" evidence="14">
    <location>
        <begin position="1795"/>
        <end position="1819"/>
    </location>
</feature>
<dbReference type="InterPro" id="IPR026082">
    <property type="entry name" value="ABCA"/>
</dbReference>
<feature type="transmembrane region" description="Helical" evidence="14">
    <location>
        <begin position="1684"/>
        <end position="1706"/>
    </location>
</feature>
<evidence type="ECO:0000256" key="2">
    <source>
        <dbReference type="ARBA" id="ARBA00012189"/>
    </source>
</evidence>
<dbReference type="InParanoid" id="A0A3P8UZK0"/>
<keyword evidence="9 14" id="KW-0472">Membrane</keyword>
<dbReference type="STRING" id="244447.ENSCSEP00000008583"/>
<reference evidence="16" key="2">
    <citation type="submission" date="2025-08" db="UniProtKB">
        <authorList>
            <consortium name="Ensembl"/>
        </authorList>
    </citation>
    <scope>IDENTIFICATION</scope>
</reference>
<dbReference type="GO" id="GO:0140326">
    <property type="term" value="F:ATPase-coupled intramembrane lipid transporter activity"/>
    <property type="evidence" value="ECO:0007669"/>
    <property type="project" value="UniProtKB-EC"/>
</dbReference>
<dbReference type="EC" id="7.6.2.1" evidence="2"/>
<organism evidence="16 17">
    <name type="scientific">Cynoglossus semilaevis</name>
    <name type="common">Tongue sole</name>
    <dbReference type="NCBI Taxonomy" id="244447"/>
    <lineage>
        <taxon>Eukaryota</taxon>
        <taxon>Metazoa</taxon>
        <taxon>Chordata</taxon>
        <taxon>Craniata</taxon>
        <taxon>Vertebrata</taxon>
        <taxon>Euteleostomi</taxon>
        <taxon>Actinopterygii</taxon>
        <taxon>Neopterygii</taxon>
        <taxon>Teleostei</taxon>
        <taxon>Neoteleostei</taxon>
        <taxon>Acanthomorphata</taxon>
        <taxon>Carangaria</taxon>
        <taxon>Pleuronectiformes</taxon>
        <taxon>Pleuronectoidei</taxon>
        <taxon>Cynoglossidae</taxon>
        <taxon>Cynoglossinae</taxon>
        <taxon>Cynoglossus</taxon>
    </lineage>
</organism>
<feature type="transmembrane region" description="Helical" evidence="14">
    <location>
        <begin position="826"/>
        <end position="849"/>
    </location>
</feature>
<dbReference type="KEGG" id="csem:103390790"/>
<evidence type="ECO:0000256" key="3">
    <source>
        <dbReference type="ARBA" id="ARBA00022553"/>
    </source>
</evidence>
<feature type="region of interest" description="Disordered" evidence="13">
    <location>
        <begin position="1297"/>
        <end position="1340"/>
    </location>
</feature>
<protein>
    <recommendedName>
        <fullName evidence="2">P-type phospholipid transporter</fullName>
        <ecNumber evidence="2">7.6.2.1</ecNumber>
    </recommendedName>
</protein>
<dbReference type="InterPro" id="IPR056264">
    <property type="entry name" value="R2_ABCA1-4-like"/>
</dbReference>
<dbReference type="InterPro" id="IPR017871">
    <property type="entry name" value="ABC_transporter-like_CS"/>
</dbReference>